<feature type="region of interest" description="Disordered" evidence="8">
    <location>
        <begin position="1"/>
        <end position="24"/>
    </location>
</feature>
<keyword evidence="6 9" id="KW-0472">Membrane</keyword>
<evidence type="ECO:0000256" key="6">
    <source>
        <dbReference type="ARBA" id="ARBA00023136"/>
    </source>
</evidence>
<organism evidence="11 12">
    <name type="scientific">Chelatococcus sambhunathii</name>
    <dbReference type="NCBI Taxonomy" id="363953"/>
    <lineage>
        <taxon>Bacteria</taxon>
        <taxon>Pseudomonadati</taxon>
        <taxon>Pseudomonadota</taxon>
        <taxon>Alphaproteobacteria</taxon>
        <taxon>Hyphomicrobiales</taxon>
        <taxon>Chelatococcaceae</taxon>
        <taxon>Chelatococcus</taxon>
    </lineage>
</organism>
<evidence type="ECO:0000313" key="12">
    <source>
        <dbReference type="Proteomes" id="UP000182178"/>
    </source>
</evidence>
<keyword evidence="2" id="KW-0813">Transport</keyword>
<evidence type="ECO:0000256" key="1">
    <source>
        <dbReference type="ARBA" id="ARBA00004141"/>
    </source>
</evidence>
<dbReference type="InterPro" id="IPR027359">
    <property type="entry name" value="Volt_channel_dom_sf"/>
</dbReference>
<protein>
    <submittedName>
        <fullName evidence="11">Ion channel</fullName>
    </submittedName>
</protein>
<dbReference type="Gene3D" id="1.10.287.70">
    <property type="match status" value="1"/>
</dbReference>
<dbReference type="Pfam" id="PF07885">
    <property type="entry name" value="Ion_trans_2"/>
    <property type="match status" value="1"/>
</dbReference>
<dbReference type="PANTHER" id="PTHR11537">
    <property type="entry name" value="VOLTAGE-GATED POTASSIUM CHANNEL"/>
    <property type="match status" value="1"/>
</dbReference>
<feature type="transmembrane region" description="Helical" evidence="9">
    <location>
        <begin position="50"/>
        <end position="74"/>
    </location>
</feature>
<dbReference type="Gene3D" id="1.20.120.350">
    <property type="entry name" value="Voltage-gated potassium channels. Chain C"/>
    <property type="match status" value="1"/>
</dbReference>
<feature type="transmembrane region" description="Helical" evidence="9">
    <location>
        <begin position="171"/>
        <end position="189"/>
    </location>
</feature>
<evidence type="ECO:0000256" key="9">
    <source>
        <dbReference type="SAM" id="Phobius"/>
    </source>
</evidence>
<evidence type="ECO:0000256" key="8">
    <source>
        <dbReference type="SAM" id="MobiDB-lite"/>
    </source>
</evidence>
<accession>A0ABM9U4J3</accession>
<evidence type="ECO:0000259" key="10">
    <source>
        <dbReference type="Pfam" id="PF07885"/>
    </source>
</evidence>
<comment type="caution">
    <text evidence="11">The sequence shown here is derived from an EMBL/GenBank/DDBJ whole genome shotgun (WGS) entry which is preliminary data.</text>
</comment>
<name>A0ABM9U4J3_9HYPH</name>
<sequence>MAQGGARKRGAGRPQEVARRRPLAETVSPPRAKWRRRLAILYFGDSRPSFWFRLGLIGFDAVTILYFLIATVIYPEGDRHWIDYLVAAVLTVDYAARMAIAPTPWRFPLRGASLVDAIVIFSLVVPVLANNFAFLRLLRISRFLQSPYMSREITAIFPAYRENEEAVRASVNLAVFILMITSVVFVWEYGRNPGINNYLDALYFTVTTLTTTGFGDIIMTDTVGRMLTVVTMVVGVAMFVNLARALFRPTKVYHACPSCGLERHDADAVHCKHCGRVLNIASEGFSD</sequence>
<proteinExistence type="predicted"/>
<dbReference type="EMBL" id="CYHC01000004">
    <property type="protein sequence ID" value="CUA88162.1"/>
    <property type="molecule type" value="Genomic_DNA"/>
</dbReference>
<reference evidence="11 12" key="1">
    <citation type="submission" date="2015-08" db="EMBL/GenBank/DDBJ databases">
        <authorList>
            <person name="Varghese N."/>
        </authorList>
    </citation>
    <scope>NUCLEOTIDE SEQUENCE [LARGE SCALE GENOMIC DNA]</scope>
    <source>
        <strain evidence="11 12">DSM 18167</strain>
    </source>
</reference>
<keyword evidence="7" id="KW-0407">Ion channel</keyword>
<dbReference type="PANTHER" id="PTHR11537:SF254">
    <property type="entry name" value="POTASSIUM VOLTAGE-GATED CHANNEL PROTEIN SHAB"/>
    <property type="match status" value="1"/>
</dbReference>
<evidence type="ECO:0000256" key="5">
    <source>
        <dbReference type="ARBA" id="ARBA00023065"/>
    </source>
</evidence>
<evidence type="ECO:0000256" key="3">
    <source>
        <dbReference type="ARBA" id="ARBA00022692"/>
    </source>
</evidence>
<gene>
    <name evidence="11" type="ORF">Ga0061061_104252</name>
</gene>
<feature type="transmembrane region" description="Helical" evidence="9">
    <location>
        <begin position="226"/>
        <end position="247"/>
    </location>
</feature>
<dbReference type="Proteomes" id="UP000182178">
    <property type="component" value="Unassembled WGS sequence"/>
</dbReference>
<keyword evidence="5" id="KW-0406">Ion transport</keyword>
<evidence type="ECO:0000256" key="7">
    <source>
        <dbReference type="ARBA" id="ARBA00023303"/>
    </source>
</evidence>
<feature type="transmembrane region" description="Helical" evidence="9">
    <location>
        <begin position="112"/>
        <end position="135"/>
    </location>
</feature>
<evidence type="ECO:0000256" key="2">
    <source>
        <dbReference type="ARBA" id="ARBA00022448"/>
    </source>
</evidence>
<evidence type="ECO:0000313" key="11">
    <source>
        <dbReference type="EMBL" id="CUA88162.1"/>
    </source>
</evidence>
<feature type="compositionally biased region" description="Basic residues" evidence="8">
    <location>
        <begin position="1"/>
        <end position="11"/>
    </location>
</feature>
<dbReference type="InterPro" id="IPR028325">
    <property type="entry name" value="VG_K_chnl"/>
</dbReference>
<comment type="subcellular location">
    <subcellularLocation>
        <location evidence="1">Membrane</location>
        <topology evidence="1">Multi-pass membrane protein</topology>
    </subcellularLocation>
</comment>
<feature type="domain" description="Potassium channel" evidence="10">
    <location>
        <begin position="175"/>
        <end position="246"/>
    </location>
</feature>
<dbReference type="SUPFAM" id="SSF81324">
    <property type="entry name" value="Voltage-gated potassium channels"/>
    <property type="match status" value="1"/>
</dbReference>
<keyword evidence="3 9" id="KW-0812">Transmembrane</keyword>
<keyword evidence="12" id="KW-1185">Reference proteome</keyword>
<keyword evidence="4 9" id="KW-1133">Transmembrane helix</keyword>
<dbReference type="InterPro" id="IPR013099">
    <property type="entry name" value="K_chnl_dom"/>
</dbReference>
<evidence type="ECO:0000256" key="4">
    <source>
        <dbReference type="ARBA" id="ARBA00022989"/>
    </source>
</evidence>